<feature type="binding site" evidence="6">
    <location>
        <begin position="239"/>
        <end position="242"/>
    </location>
    <ligand>
        <name>CoA</name>
        <dbReference type="ChEBI" id="CHEBI:57287"/>
    </ligand>
</feature>
<dbReference type="InterPro" id="IPR042099">
    <property type="entry name" value="ANL_N_sf"/>
</dbReference>
<feature type="binding site" evidence="6">
    <location>
        <position position="629"/>
    </location>
    <ligand>
        <name>CoA</name>
        <dbReference type="ChEBI" id="CHEBI:57287"/>
    </ligand>
</feature>
<dbReference type="InterPro" id="IPR045851">
    <property type="entry name" value="AMP-bd_C_sf"/>
</dbReference>
<keyword evidence="3 6" id="KW-0547">Nucleotide-binding</keyword>
<feature type="binding site" evidence="6">
    <location>
        <begin position="457"/>
        <end position="462"/>
    </location>
    <ligand>
        <name>ATP</name>
        <dbReference type="ChEBI" id="CHEBI:30616"/>
    </ligand>
</feature>
<dbReference type="GO" id="GO:0046872">
    <property type="term" value="F:metal ion binding"/>
    <property type="evidence" value="ECO:0007669"/>
    <property type="project" value="UniProtKB-KW"/>
</dbReference>
<dbReference type="FunFam" id="3.40.50.12780:FF:000001">
    <property type="entry name" value="Acetyl-coenzyme A synthetase"/>
    <property type="match status" value="1"/>
</dbReference>
<feature type="binding site" evidence="6">
    <location>
        <position position="561"/>
    </location>
    <ligand>
        <name>ATP</name>
        <dbReference type="ChEBI" id="CHEBI:30616"/>
    </ligand>
</feature>
<feature type="binding site" evidence="6">
    <location>
        <begin position="433"/>
        <end position="435"/>
    </location>
    <ligand>
        <name>ATP</name>
        <dbReference type="ChEBI" id="CHEBI:30616"/>
    </ligand>
</feature>
<dbReference type="PROSITE" id="PS00455">
    <property type="entry name" value="AMP_BINDING"/>
    <property type="match status" value="1"/>
</dbReference>
<keyword evidence="2 6" id="KW-0436">Ligase</keyword>
<feature type="domain" description="AMP-binding enzyme C-terminal" evidence="9">
    <location>
        <begin position="577"/>
        <end position="654"/>
    </location>
</feature>
<dbReference type="Proteomes" id="UP000315017">
    <property type="component" value="Chromosome"/>
</dbReference>
<dbReference type="NCBIfam" id="NF001208">
    <property type="entry name" value="PRK00174.1"/>
    <property type="match status" value="1"/>
</dbReference>
<dbReference type="Pfam" id="PF13193">
    <property type="entry name" value="AMP-binding_C"/>
    <property type="match status" value="1"/>
</dbReference>
<evidence type="ECO:0000256" key="2">
    <source>
        <dbReference type="ARBA" id="ARBA00022598"/>
    </source>
</evidence>
<organism evidence="11 12">
    <name type="scientific">Anatilimnocola aggregata</name>
    <dbReference type="NCBI Taxonomy" id="2528021"/>
    <lineage>
        <taxon>Bacteria</taxon>
        <taxon>Pseudomonadati</taxon>
        <taxon>Planctomycetota</taxon>
        <taxon>Planctomycetia</taxon>
        <taxon>Pirellulales</taxon>
        <taxon>Pirellulaceae</taxon>
        <taxon>Anatilimnocola</taxon>
    </lineage>
</organism>
<feature type="binding site" evidence="6">
    <location>
        <position position="583"/>
    </location>
    <ligand>
        <name>Mg(2+)</name>
        <dbReference type="ChEBI" id="CHEBI:18420"/>
    </ligand>
</feature>
<comment type="cofactor">
    <cofactor evidence="6">
        <name>Mg(2+)</name>
        <dbReference type="ChEBI" id="CHEBI:18420"/>
    </cofactor>
</comment>
<reference evidence="11 12" key="1">
    <citation type="submission" date="2019-02" db="EMBL/GenBank/DDBJ databases">
        <title>Deep-cultivation of Planctomycetes and their phenomic and genomic characterization uncovers novel biology.</title>
        <authorList>
            <person name="Wiegand S."/>
            <person name="Jogler M."/>
            <person name="Boedeker C."/>
            <person name="Pinto D."/>
            <person name="Vollmers J."/>
            <person name="Rivas-Marin E."/>
            <person name="Kohn T."/>
            <person name="Peeters S.H."/>
            <person name="Heuer A."/>
            <person name="Rast P."/>
            <person name="Oberbeckmann S."/>
            <person name="Bunk B."/>
            <person name="Jeske O."/>
            <person name="Meyerdierks A."/>
            <person name="Storesund J.E."/>
            <person name="Kallscheuer N."/>
            <person name="Luecker S."/>
            <person name="Lage O.M."/>
            <person name="Pohl T."/>
            <person name="Merkel B.J."/>
            <person name="Hornburger P."/>
            <person name="Mueller R.-W."/>
            <person name="Bruemmer F."/>
            <person name="Labrenz M."/>
            <person name="Spormann A.M."/>
            <person name="Op den Camp H."/>
            <person name="Overmann J."/>
            <person name="Amann R."/>
            <person name="Jetten M.S.M."/>
            <person name="Mascher T."/>
            <person name="Medema M.H."/>
            <person name="Devos D.P."/>
            <person name="Kaster A.-K."/>
            <person name="Ovreas L."/>
            <person name="Rohde M."/>
            <person name="Galperin M.Y."/>
            <person name="Jogler C."/>
        </authorList>
    </citation>
    <scope>NUCLEOTIDE SEQUENCE [LARGE SCALE GENOMIC DNA]</scope>
    <source>
        <strain evidence="11 12">ETA_A8</strain>
    </source>
</reference>
<dbReference type="Pfam" id="PF00501">
    <property type="entry name" value="AMP-binding"/>
    <property type="match status" value="1"/>
</dbReference>
<dbReference type="Pfam" id="PF16177">
    <property type="entry name" value="ACAS_N"/>
    <property type="match status" value="1"/>
</dbReference>
<comment type="catalytic activity">
    <reaction evidence="6">
        <text>acetate + ATP + CoA = acetyl-CoA + AMP + diphosphate</text>
        <dbReference type="Rhea" id="RHEA:23176"/>
        <dbReference type="ChEBI" id="CHEBI:30089"/>
        <dbReference type="ChEBI" id="CHEBI:30616"/>
        <dbReference type="ChEBI" id="CHEBI:33019"/>
        <dbReference type="ChEBI" id="CHEBI:57287"/>
        <dbReference type="ChEBI" id="CHEBI:57288"/>
        <dbReference type="ChEBI" id="CHEBI:456215"/>
        <dbReference type="EC" id="6.2.1.1"/>
    </reaction>
</comment>
<dbReference type="InterPro" id="IPR000873">
    <property type="entry name" value="AMP-dep_synth/lig_dom"/>
</dbReference>
<feature type="binding site" evidence="6">
    <location>
        <position position="381"/>
    </location>
    <ligand>
        <name>CoA</name>
        <dbReference type="ChEBI" id="CHEBI:57287"/>
    </ligand>
</feature>
<dbReference type="EC" id="6.2.1.1" evidence="6"/>
<keyword evidence="6" id="KW-0460">Magnesium</keyword>
<evidence type="ECO:0000259" key="9">
    <source>
        <dbReference type="Pfam" id="PF13193"/>
    </source>
</evidence>
<evidence type="ECO:0000256" key="6">
    <source>
        <dbReference type="HAMAP-Rule" id="MF_01123"/>
    </source>
</evidence>
<dbReference type="Gene3D" id="3.30.300.30">
    <property type="match status" value="1"/>
</dbReference>
<dbReference type="InterPro" id="IPR011904">
    <property type="entry name" value="Ac_CoA_lig"/>
</dbReference>
<dbReference type="HAMAP" id="MF_01123">
    <property type="entry name" value="Ac_CoA_synth"/>
    <property type="match status" value="1"/>
</dbReference>
<gene>
    <name evidence="6 11" type="primary">acsA</name>
    <name evidence="11" type="ORF">ETAA8_71220</name>
</gene>
<feature type="region of interest" description="Disordered" evidence="7">
    <location>
        <begin position="1"/>
        <end position="21"/>
    </location>
</feature>
<evidence type="ECO:0000256" key="7">
    <source>
        <dbReference type="SAM" id="MobiDB-lite"/>
    </source>
</evidence>
<dbReference type="NCBIfam" id="TIGR02188">
    <property type="entry name" value="Ac_CoA_lig_AcsA"/>
    <property type="match status" value="1"/>
</dbReference>
<comment type="PTM">
    <text evidence="6">Acetylated. Deacetylation by the SIR2-homolog deacetylase activates the enzyme.</text>
</comment>
<keyword evidence="12" id="KW-1185">Reference proteome</keyword>
<comment type="function">
    <text evidence="6">Catalyzes the conversion of acetate into acetyl-CoA (AcCoA), an essential intermediate at the junction of anabolic and catabolic pathways. AcsA undergoes a two-step reaction. In the first half reaction, AcsA combines acetate with ATP to form acetyl-adenylate (AcAMP) intermediate. In the second half reaction, it can then transfer the acetyl group from AcAMP to the sulfhydryl group of CoA, forming the product AcCoA.</text>
</comment>
<dbReference type="InterPro" id="IPR020845">
    <property type="entry name" value="AMP-binding_CS"/>
</dbReference>
<dbReference type="InterPro" id="IPR032387">
    <property type="entry name" value="ACAS_N"/>
</dbReference>
<dbReference type="AlphaFoldDB" id="A0A517YP16"/>
<proteinExistence type="inferred from homology"/>
<evidence type="ECO:0000256" key="3">
    <source>
        <dbReference type="ARBA" id="ARBA00022741"/>
    </source>
</evidence>
<accession>A0A517YP16</accession>
<name>A0A517YP16_9BACT</name>
<feature type="binding site" evidence="6">
    <location>
        <position position="357"/>
    </location>
    <ligand>
        <name>CoA</name>
        <dbReference type="ChEBI" id="CHEBI:57287"/>
    </ligand>
</feature>
<feature type="binding site" evidence="6">
    <location>
        <position position="585"/>
    </location>
    <ligand>
        <name>Mg(2+)</name>
        <dbReference type="ChEBI" id="CHEBI:18420"/>
    </ligand>
</feature>
<evidence type="ECO:0000256" key="4">
    <source>
        <dbReference type="ARBA" id="ARBA00022840"/>
    </source>
</evidence>
<feature type="domain" description="AMP-dependent synthetase/ligase" evidence="8">
    <location>
        <begin position="138"/>
        <end position="524"/>
    </location>
</feature>
<dbReference type="InterPro" id="IPR025110">
    <property type="entry name" value="AMP-bd_C"/>
</dbReference>
<feature type="binding site" evidence="6">
    <location>
        <position position="546"/>
    </location>
    <ligand>
        <name>ATP</name>
        <dbReference type="ChEBI" id="CHEBI:30616"/>
    </ligand>
</feature>
<dbReference type="CDD" id="cd05966">
    <property type="entry name" value="ACS"/>
    <property type="match status" value="1"/>
</dbReference>
<keyword evidence="6" id="KW-0479">Metal-binding</keyword>
<evidence type="ECO:0000256" key="5">
    <source>
        <dbReference type="ARBA" id="ARBA00022990"/>
    </source>
</evidence>
<dbReference type="GO" id="GO:0003987">
    <property type="term" value="F:acetate-CoA ligase activity"/>
    <property type="evidence" value="ECO:0007669"/>
    <property type="project" value="UniProtKB-UniRule"/>
</dbReference>
<dbReference type="PANTHER" id="PTHR24095:SF14">
    <property type="entry name" value="ACETYL-COENZYME A SYNTHETASE 1"/>
    <property type="match status" value="1"/>
</dbReference>
<evidence type="ECO:0000313" key="11">
    <source>
        <dbReference type="EMBL" id="QDU31960.1"/>
    </source>
</evidence>
<feature type="binding site" evidence="6">
    <location>
        <position position="572"/>
    </location>
    <ligand>
        <name>ATP</name>
        <dbReference type="ChEBI" id="CHEBI:30616"/>
    </ligand>
</feature>
<dbReference type="Gene3D" id="3.40.50.12780">
    <property type="entry name" value="N-terminal domain of ligase-like"/>
    <property type="match status" value="1"/>
</dbReference>
<dbReference type="GO" id="GO:0019427">
    <property type="term" value="P:acetyl-CoA biosynthetic process from acetate"/>
    <property type="evidence" value="ECO:0007669"/>
    <property type="project" value="UniProtKB-UniRule"/>
</dbReference>
<dbReference type="PANTHER" id="PTHR24095">
    <property type="entry name" value="ACETYL-COENZYME A SYNTHETASE"/>
    <property type="match status" value="1"/>
</dbReference>
<dbReference type="GO" id="GO:0016208">
    <property type="term" value="F:AMP binding"/>
    <property type="evidence" value="ECO:0007669"/>
    <property type="project" value="InterPro"/>
</dbReference>
<feature type="binding site" evidence="6">
    <location>
        <position position="569"/>
    </location>
    <ligand>
        <name>CoA</name>
        <dbReference type="ChEBI" id="CHEBI:57287"/>
    </ligand>
</feature>
<evidence type="ECO:0000259" key="10">
    <source>
        <dbReference type="Pfam" id="PF16177"/>
    </source>
</evidence>
<dbReference type="SUPFAM" id="SSF56801">
    <property type="entry name" value="Acetyl-CoA synthetase-like"/>
    <property type="match status" value="1"/>
</dbReference>
<evidence type="ECO:0000259" key="8">
    <source>
        <dbReference type="Pfam" id="PF00501"/>
    </source>
</evidence>
<keyword evidence="4 6" id="KW-0067">ATP-binding</keyword>
<sequence length="690" mass="77270">MRGRLRRQNHLNDGGTQDREPQKSLFTDLFGIFQQQLGRLAMSGGQIDSVMQEDRQFPPSAEFQAQASIGSLAAYEKLYDESIQNPEKFWGDFAEKELHWFKPYDKVLDWQPPFAQWFVGGQTNISYNCLDKHLTTWRKNKAAIIWEGEPGEQRTITYSQLHREVCKFASALKGLGLNKGDVATIYMPMVPELAIAMLACARIGVVHSVVFGGFSAEAIADRNNDAKAKVVITADGGWRRGKLLPLKETVDVALDKSPTVEHCVVLKRAGNNPPMKSWRDRWWHDLVETASADCPAEPLDSEHPLFILYTSGSTGKPKGIRHTTAGYNLYVKKTFEWVFDHRDEDVYWCTADCGWVTGHSYIVYGPLAAGATTVMYEGAPNWPQEDRFWDIIERHRVTILYTAPTAIRAFIKWGDHHVDKHDLSSLRLLGSVGEGINPEAWMWYYNKIGGGRCPIVDTWWQTETGGIMMSPLPGAIATKPGSCTKPMPGIVPAILDENLHEVGKNQGGMLCISQPWPGMLRGLWGDDDRYVQQYWTKVPGKYLTGDNSRQDSDGYYWIMGRIDDVINVSGHRLSTIEVESALVSHPNVAEAAAVGRPDELKGQSVVVFVTLKSGEANDALKQAMKQHVRKEIGALAVPDDIRFTNSLPKTRSGKIMRRLLRDIAAGKESVQDTSTLEDYTVLAKIRGDEE</sequence>
<feature type="modified residue" description="N6-acetyllysine" evidence="6">
    <location>
        <position position="654"/>
    </location>
</feature>
<dbReference type="KEGG" id="aagg:ETAA8_71220"/>
<evidence type="ECO:0000313" key="12">
    <source>
        <dbReference type="Proteomes" id="UP000315017"/>
    </source>
</evidence>
<dbReference type="GO" id="GO:0005524">
    <property type="term" value="F:ATP binding"/>
    <property type="evidence" value="ECO:0007669"/>
    <property type="project" value="UniProtKB-KW"/>
</dbReference>
<feature type="binding site" evidence="6">
    <location>
        <position position="588"/>
    </location>
    <ligand>
        <name>Mg(2+)</name>
        <dbReference type="ChEBI" id="CHEBI:18420"/>
    </ligand>
</feature>
<feature type="domain" description="Acetyl-coenzyme A synthetase N-terminal" evidence="10">
    <location>
        <begin position="75"/>
        <end position="129"/>
    </location>
</feature>
<protein>
    <recommendedName>
        <fullName evidence="6">Acetyl-coenzyme A synthetase</fullName>
        <shortName evidence="6">AcCoA synthetase</shortName>
        <shortName evidence="6">Acs</shortName>
        <ecNumber evidence="6">6.2.1.1</ecNumber>
    </recommendedName>
    <alternativeName>
        <fullName evidence="6">Acetate--CoA ligase</fullName>
    </alternativeName>
    <alternativeName>
        <fullName evidence="6">Acyl-activating enzyme</fullName>
    </alternativeName>
</protein>
<evidence type="ECO:0000256" key="1">
    <source>
        <dbReference type="ARBA" id="ARBA00006432"/>
    </source>
</evidence>
<dbReference type="GO" id="GO:0005829">
    <property type="term" value="C:cytosol"/>
    <property type="evidence" value="ECO:0007669"/>
    <property type="project" value="TreeGrafter"/>
</dbReference>
<comment type="similarity">
    <text evidence="1 6">Belongs to the ATP-dependent AMP-binding enzyme family.</text>
</comment>
<dbReference type="EMBL" id="CP036274">
    <property type="protein sequence ID" value="QDU31960.1"/>
    <property type="molecule type" value="Genomic_DNA"/>
</dbReference>
<keyword evidence="5 6" id="KW-0007">Acetylation</keyword>